<evidence type="ECO:0000313" key="2">
    <source>
        <dbReference type="Proteomes" id="UP000325778"/>
    </source>
</evidence>
<dbReference type="RefSeq" id="WP_031956117.1">
    <property type="nucleotide sequence ID" value="NZ_BKKB01000042.1"/>
</dbReference>
<accession>A0AB37CPL8</accession>
<proteinExistence type="predicted"/>
<name>A0AB37CPL8_ACINO</name>
<dbReference type="Gene3D" id="2.60.40.10">
    <property type="entry name" value="Immunoglobulins"/>
    <property type="match status" value="1"/>
</dbReference>
<evidence type="ECO:0000313" key="1">
    <source>
        <dbReference type="EMBL" id="QGA42468.1"/>
    </source>
</evidence>
<dbReference type="InterPro" id="IPR013783">
    <property type="entry name" value="Ig-like_fold"/>
</dbReference>
<organism evidence="1 2">
    <name type="scientific">Acinetobacter nosocomialis</name>
    <dbReference type="NCBI Taxonomy" id="106654"/>
    <lineage>
        <taxon>Bacteria</taxon>
        <taxon>Pseudomonadati</taxon>
        <taxon>Pseudomonadota</taxon>
        <taxon>Gammaproteobacteria</taxon>
        <taxon>Moraxellales</taxon>
        <taxon>Moraxellaceae</taxon>
        <taxon>Acinetobacter</taxon>
        <taxon>Acinetobacter calcoaceticus/baumannii complex</taxon>
    </lineage>
</organism>
<sequence>MSLNQKNFQLYGKKNNLFKNLKLKLVTLGVPLLVMTGCGHEYTIEPERLPVAYVGKAYNQQLNISGGRVIPYSFEVETNFPSDMNISISPIDENEADAYNNLKISGVPKYKGTFTIHIYAGFYASGDGNLDKTYEFVVKE</sequence>
<dbReference type="Proteomes" id="UP000325778">
    <property type="component" value="Chromosome"/>
</dbReference>
<dbReference type="EMBL" id="CP045560">
    <property type="protein sequence ID" value="QGA42468.1"/>
    <property type="molecule type" value="Genomic_DNA"/>
</dbReference>
<reference evidence="1 2" key="1">
    <citation type="journal article" date="2021" name="MSphere">
        <title>Complete Genome Sequencing of Acinetobacter baumannii AC1633 and Acinetobacter nosocomialis AC1530 Unveils a Large Multidrug-Resistant Plasmid Encoding the NDM-1 and OXA-58 Carbapenemases.</title>
        <authorList>
            <person name="Alattraqchi A.G."/>
            <person name="Mohd Rani F."/>
            <person name="A. Rahman N.I."/>
            <person name="Ismail S."/>
            <person name="Cleary D.W."/>
            <person name="Clarke S.C."/>
            <person name="Yeo C.C."/>
        </authorList>
    </citation>
    <scope>NUCLEOTIDE SEQUENCE [LARGE SCALE GENOMIC DNA]</scope>
    <source>
        <strain evidence="1 2">AC1530</strain>
    </source>
</reference>
<protein>
    <recommendedName>
        <fullName evidence="3">Lipoprotein</fullName>
    </recommendedName>
</protein>
<gene>
    <name evidence="1" type="ORF">GD578_00405</name>
</gene>
<evidence type="ECO:0008006" key="3">
    <source>
        <dbReference type="Google" id="ProtNLM"/>
    </source>
</evidence>
<dbReference type="AlphaFoldDB" id="A0AB37CPL8"/>